<feature type="region of interest" description="Disordered" evidence="1">
    <location>
        <begin position="168"/>
        <end position="198"/>
    </location>
</feature>
<sequence length="198" mass="22062">MLYCGINWWQDRASWPSNGGQVRPNLPELAYLVREGFLHPIEHVDDDIVPNMSNPAVRGFYNGRHPKLLQKVRLPSIEKPTRVATSGGRSDFTKGPAGSRDKTPMHGTRETSTTPGLRGSSAIPGPMTPAALLRPKLQAETGQVSHTTLPNFSMDPRLQDRAQYRVQPTVQKAPSKPELIPRDAQGQKLEHRDPFRKC</sequence>
<dbReference type="Proteomes" id="UP000481861">
    <property type="component" value="Unassembled WGS sequence"/>
</dbReference>
<feature type="compositionally biased region" description="Basic and acidic residues" evidence="1">
    <location>
        <begin position="188"/>
        <end position="198"/>
    </location>
</feature>
<dbReference type="AlphaFoldDB" id="A0A7C8IE76"/>
<evidence type="ECO:0000313" key="3">
    <source>
        <dbReference type="Proteomes" id="UP000481861"/>
    </source>
</evidence>
<gene>
    <name evidence="2" type="ORF">BDV95DRAFT_29201</name>
</gene>
<dbReference type="EMBL" id="JAADJZ010000010">
    <property type="protein sequence ID" value="KAF2871930.1"/>
    <property type="molecule type" value="Genomic_DNA"/>
</dbReference>
<evidence type="ECO:0000256" key="1">
    <source>
        <dbReference type="SAM" id="MobiDB-lite"/>
    </source>
</evidence>
<keyword evidence="3" id="KW-1185">Reference proteome</keyword>
<name>A0A7C8IE76_9PLEO</name>
<feature type="compositionally biased region" description="Basic and acidic residues" evidence="1">
    <location>
        <begin position="99"/>
        <end position="109"/>
    </location>
</feature>
<accession>A0A7C8IE76</accession>
<protein>
    <submittedName>
        <fullName evidence="2">Uncharacterized protein</fullName>
    </submittedName>
</protein>
<feature type="region of interest" description="Disordered" evidence="1">
    <location>
        <begin position="79"/>
        <end position="129"/>
    </location>
</feature>
<comment type="caution">
    <text evidence="2">The sequence shown here is derived from an EMBL/GenBank/DDBJ whole genome shotgun (WGS) entry which is preliminary data.</text>
</comment>
<evidence type="ECO:0000313" key="2">
    <source>
        <dbReference type="EMBL" id="KAF2871930.1"/>
    </source>
</evidence>
<organism evidence="2 3">
    <name type="scientific">Massariosphaeria phaeospora</name>
    <dbReference type="NCBI Taxonomy" id="100035"/>
    <lineage>
        <taxon>Eukaryota</taxon>
        <taxon>Fungi</taxon>
        <taxon>Dikarya</taxon>
        <taxon>Ascomycota</taxon>
        <taxon>Pezizomycotina</taxon>
        <taxon>Dothideomycetes</taxon>
        <taxon>Pleosporomycetidae</taxon>
        <taxon>Pleosporales</taxon>
        <taxon>Pleosporales incertae sedis</taxon>
        <taxon>Massariosphaeria</taxon>
    </lineage>
</organism>
<proteinExistence type="predicted"/>
<reference evidence="2 3" key="1">
    <citation type="submission" date="2020-01" db="EMBL/GenBank/DDBJ databases">
        <authorList>
            <consortium name="DOE Joint Genome Institute"/>
            <person name="Haridas S."/>
            <person name="Albert R."/>
            <person name="Binder M."/>
            <person name="Bloem J."/>
            <person name="Labutti K."/>
            <person name="Salamov A."/>
            <person name="Andreopoulos B."/>
            <person name="Baker S.E."/>
            <person name="Barry K."/>
            <person name="Bills G."/>
            <person name="Bluhm B.H."/>
            <person name="Cannon C."/>
            <person name="Castanera R."/>
            <person name="Culley D.E."/>
            <person name="Daum C."/>
            <person name="Ezra D."/>
            <person name="Gonzalez J.B."/>
            <person name="Henrissat B."/>
            <person name="Kuo A."/>
            <person name="Liang C."/>
            <person name="Lipzen A."/>
            <person name="Lutzoni F."/>
            <person name="Magnuson J."/>
            <person name="Mondo S."/>
            <person name="Nolan M."/>
            <person name="Ohm R."/>
            <person name="Pangilinan J."/>
            <person name="Park H.-J.H."/>
            <person name="Ramirez L."/>
            <person name="Alfaro M."/>
            <person name="Sun H."/>
            <person name="Tritt A."/>
            <person name="Yoshinaga Y."/>
            <person name="Zwiers L.-H.L."/>
            <person name="Turgeon B.G."/>
            <person name="Goodwin S.B."/>
            <person name="Spatafora J.W."/>
            <person name="Crous P.W."/>
            <person name="Grigoriev I.V."/>
        </authorList>
    </citation>
    <scope>NUCLEOTIDE SEQUENCE [LARGE SCALE GENOMIC DNA]</scope>
    <source>
        <strain evidence="2 3">CBS 611.86</strain>
    </source>
</reference>